<protein>
    <submittedName>
        <fullName evidence="1">Uncharacterized protein</fullName>
    </submittedName>
</protein>
<sequence>MAEIIAVCTSEKKGMRKKLGPGLPGEGTWTGGRPCWPAASSANIKVDH</sequence>
<reference evidence="1" key="1">
    <citation type="submission" date="2019-08" db="EMBL/GenBank/DDBJ databases">
        <authorList>
            <person name="Kucharzyk K."/>
            <person name="Murdoch R.W."/>
            <person name="Higgins S."/>
            <person name="Loffler F."/>
        </authorList>
    </citation>
    <scope>NUCLEOTIDE SEQUENCE</scope>
</reference>
<proteinExistence type="predicted"/>
<gene>
    <name evidence="1" type="ORF">SDC9_33820</name>
</gene>
<dbReference type="EMBL" id="VSSQ01000245">
    <property type="protein sequence ID" value="MPL87810.1"/>
    <property type="molecule type" value="Genomic_DNA"/>
</dbReference>
<organism evidence="1">
    <name type="scientific">bioreactor metagenome</name>
    <dbReference type="NCBI Taxonomy" id="1076179"/>
    <lineage>
        <taxon>unclassified sequences</taxon>
        <taxon>metagenomes</taxon>
        <taxon>ecological metagenomes</taxon>
    </lineage>
</organism>
<comment type="caution">
    <text evidence="1">The sequence shown here is derived from an EMBL/GenBank/DDBJ whole genome shotgun (WGS) entry which is preliminary data.</text>
</comment>
<dbReference type="AlphaFoldDB" id="A0A644V900"/>
<name>A0A644V900_9ZZZZ</name>
<accession>A0A644V900</accession>
<evidence type="ECO:0000313" key="1">
    <source>
        <dbReference type="EMBL" id="MPL87810.1"/>
    </source>
</evidence>